<evidence type="ECO:0000256" key="1">
    <source>
        <dbReference type="SAM" id="MobiDB-lite"/>
    </source>
</evidence>
<evidence type="ECO:0000313" key="2">
    <source>
        <dbReference type="EMBL" id="CAK0884841.1"/>
    </source>
</evidence>
<comment type="caution">
    <text evidence="2">The sequence shown here is derived from an EMBL/GenBank/DDBJ whole genome shotgun (WGS) entry which is preliminary data.</text>
</comment>
<gene>
    <name evidence="2" type="ORF">PCOR1329_LOCUS66629</name>
</gene>
<feature type="compositionally biased region" description="Low complexity" evidence="1">
    <location>
        <begin position="91"/>
        <end position="106"/>
    </location>
</feature>
<sequence length="127" mass="12798">PIGSTLAPLGRATGRARAPLMPGTVTQPAGRRGVSSAPPIITSIGGCQKGSLDKVGFAGLEVLPARPSALQHLALGARPRGGSAVRRHAAQHALPPAAAPAAAPARWPRHLHGHGEFGNGGRLGSER</sequence>
<accession>A0ABN9WER7</accession>
<feature type="region of interest" description="Disordered" evidence="1">
    <location>
        <begin position="16"/>
        <end position="38"/>
    </location>
</feature>
<dbReference type="EMBL" id="CAUYUJ010018593">
    <property type="protein sequence ID" value="CAK0884841.1"/>
    <property type="molecule type" value="Genomic_DNA"/>
</dbReference>
<dbReference type="Proteomes" id="UP001189429">
    <property type="component" value="Unassembled WGS sequence"/>
</dbReference>
<keyword evidence="3" id="KW-1185">Reference proteome</keyword>
<feature type="non-terminal residue" evidence="2">
    <location>
        <position position="1"/>
    </location>
</feature>
<reference evidence="2" key="1">
    <citation type="submission" date="2023-10" db="EMBL/GenBank/DDBJ databases">
        <authorList>
            <person name="Chen Y."/>
            <person name="Shah S."/>
            <person name="Dougan E. K."/>
            <person name="Thang M."/>
            <person name="Chan C."/>
        </authorList>
    </citation>
    <scope>NUCLEOTIDE SEQUENCE [LARGE SCALE GENOMIC DNA]</scope>
</reference>
<proteinExistence type="predicted"/>
<evidence type="ECO:0000313" key="3">
    <source>
        <dbReference type="Proteomes" id="UP001189429"/>
    </source>
</evidence>
<feature type="compositionally biased region" description="Gly residues" evidence="1">
    <location>
        <begin position="116"/>
        <end position="127"/>
    </location>
</feature>
<feature type="region of interest" description="Disordered" evidence="1">
    <location>
        <begin position="91"/>
        <end position="127"/>
    </location>
</feature>
<protein>
    <submittedName>
        <fullName evidence="2">Uncharacterized protein</fullName>
    </submittedName>
</protein>
<name>A0ABN9WER7_9DINO</name>
<organism evidence="2 3">
    <name type="scientific">Prorocentrum cordatum</name>
    <dbReference type="NCBI Taxonomy" id="2364126"/>
    <lineage>
        <taxon>Eukaryota</taxon>
        <taxon>Sar</taxon>
        <taxon>Alveolata</taxon>
        <taxon>Dinophyceae</taxon>
        <taxon>Prorocentrales</taxon>
        <taxon>Prorocentraceae</taxon>
        <taxon>Prorocentrum</taxon>
    </lineage>
</organism>